<dbReference type="GO" id="GO:0005829">
    <property type="term" value="C:cytosol"/>
    <property type="evidence" value="ECO:0007669"/>
    <property type="project" value="TreeGrafter"/>
</dbReference>
<dbReference type="EMBL" id="SAYW01000001">
    <property type="protein sequence ID" value="RWU10245.1"/>
    <property type="molecule type" value="Genomic_DNA"/>
</dbReference>
<dbReference type="GO" id="GO:0004850">
    <property type="term" value="F:uridine phosphorylase activity"/>
    <property type="evidence" value="ECO:0007669"/>
    <property type="project" value="UniProtKB-EC"/>
</dbReference>
<evidence type="ECO:0000256" key="1">
    <source>
        <dbReference type="ARBA" id="ARBA00011888"/>
    </source>
</evidence>
<dbReference type="EC" id="2.4.2.3" evidence="1"/>
<dbReference type="PANTHER" id="PTHR43691">
    <property type="entry name" value="URIDINE PHOSPHORYLASE"/>
    <property type="match status" value="1"/>
</dbReference>
<sequence length="287" mass="31615">MEKLSNADLIINPDGSIYHLNLLPEDIADTVITVGDPDRVAEVSKHFDHIELKKGKREFITHTGSVGKNRVTVISTGIGTDNIDIVFNELDALVNIDFKERTVNKELKSLNIIRIGTSGAVQPDIPMGTILASSYGLGFDALMHYYEQQPSDNEQALLNQINQHFSHIEGINPYLTQASEDLLKQFAHDLPTGITATAPGFYAPQGRQVRAKNTVNNFIGQLNSFKSANDRITNLEMETAGIYALAKTLGHKALSINAILASRVKFEFSSNPNAIVEKAIQMTLERI</sequence>
<accession>A0A443Z154</accession>
<gene>
    <name evidence="5" type="ORF">DPV69_02555</name>
</gene>
<dbReference type="SUPFAM" id="SSF53167">
    <property type="entry name" value="Purine and uridine phosphorylases"/>
    <property type="match status" value="1"/>
</dbReference>
<comment type="caution">
    <text evidence="5">The sequence shown here is derived from an EMBL/GenBank/DDBJ whole genome shotgun (WGS) entry which is preliminary data.</text>
</comment>
<dbReference type="InterPro" id="IPR035994">
    <property type="entry name" value="Nucleoside_phosphorylase_sf"/>
</dbReference>
<feature type="domain" description="Nucleoside phosphorylase" evidence="4">
    <location>
        <begin position="31"/>
        <end position="265"/>
    </location>
</feature>
<organism evidence="5 6">
    <name type="scientific">Pedobacter chitinilyticus</name>
    <dbReference type="NCBI Taxonomy" id="2233776"/>
    <lineage>
        <taxon>Bacteria</taxon>
        <taxon>Pseudomonadati</taxon>
        <taxon>Bacteroidota</taxon>
        <taxon>Sphingobacteriia</taxon>
        <taxon>Sphingobacteriales</taxon>
        <taxon>Sphingobacteriaceae</taxon>
        <taxon>Pedobacter</taxon>
    </lineage>
</organism>
<dbReference type="AlphaFoldDB" id="A0A443Z154"/>
<evidence type="ECO:0000313" key="5">
    <source>
        <dbReference type="EMBL" id="RWU10245.1"/>
    </source>
</evidence>
<keyword evidence="6" id="KW-1185">Reference proteome</keyword>
<protein>
    <recommendedName>
        <fullName evidence="2">Uridine phosphorylase</fullName>
        <ecNumber evidence="1">2.4.2.3</ecNumber>
    </recommendedName>
</protein>
<comment type="catalytic activity">
    <reaction evidence="3">
        <text>uridine + phosphate = alpha-D-ribose 1-phosphate + uracil</text>
        <dbReference type="Rhea" id="RHEA:24388"/>
        <dbReference type="ChEBI" id="CHEBI:16704"/>
        <dbReference type="ChEBI" id="CHEBI:17568"/>
        <dbReference type="ChEBI" id="CHEBI:43474"/>
        <dbReference type="ChEBI" id="CHEBI:57720"/>
        <dbReference type="EC" id="2.4.2.3"/>
    </reaction>
</comment>
<dbReference type="Proteomes" id="UP000284120">
    <property type="component" value="Unassembled WGS sequence"/>
</dbReference>
<dbReference type="Gene3D" id="3.40.50.1580">
    <property type="entry name" value="Nucleoside phosphorylase domain"/>
    <property type="match status" value="1"/>
</dbReference>
<evidence type="ECO:0000256" key="3">
    <source>
        <dbReference type="ARBA" id="ARBA00048447"/>
    </source>
</evidence>
<dbReference type="RefSeq" id="WP_113645739.1">
    <property type="nucleotide sequence ID" value="NZ_QMHN01000001.1"/>
</dbReference>
<evidence type="ECO:0000256" key="2">
    <source>
        <dbReference type="ARBA" id="ARBA00021980"/>
    </source>
</evidence>
<evidence type="ECO:0000313" key="6">
    <source>
        <dbReference type="Proteomes" id="UP000284120"/>
    </source>
</evidence>
<dbReference type="Pfam" id="PF01048">
    <property type="entry name" value="PNP_UDP_1"/>
    <property type="match status" value="1"/>
</dbReference>
<evidence type="ECO:0000259" key="4">
    <source>
        <dbReference type="Pfam" id="PF01048"/>
    </source>
</evidence>
<name>A0A443Z154_9SPHI</name>
<dbReference type="PANTHER" id="PTHR43691:SF11">
    <property type="entry name" value="FI09636P-RELATED"/>
    <property type="match status" value="1"/>
</dbReference>
<proteinExistence type="predicted"/>
<dbReference type="OrthoDB" id="9772602at2"/>
<reference evidence="5 6" key="1">
    <citation type="submission" date="2018-06" db="EMBL/GenBank/DDBJ databases">
        <title>Pedobacter endophyticus sp. nov., an endophytic bacterium isolated from a leaf of Triticum aestivum.</title>
        <authorList>
            <person name="Zhang L."/>
        </authorList>
    </citation>
    <scope>NUCLEOTIDE SEQUENCE [LARGE SCALE GENOMIC DNA]</scope>
    <source>
        <strain evidence="5 6">CM134L-2</strain>
    </source>
</reference>
<dbReference type="GO" id="GO:0009116">
    <property type="term" value="P:nucleoside metabolic process"/>
    <property type="evidence" value="ECO:0007669"/>
    <property type="project" value="InterPro"/>
</dbReference>
<dbReference type="InterPro" id="IPR000845">
    <property type="entry name" value="Nucleoside_phosphorylase_d"/>
</dbReference>
<dbReference type="CDD" id="cd00436">
    <property type="entry name" value="UP_TbUP-like"/>
    <property type="match status" value="1"/>
</dbReference>